<dbReference type="Gramene" id="MELO3C034007.2.1">
    <property type="protein sequence ID" value="MELO3C034007.2.1"/>
    <property type="gene ID" value="MELO3C034007.2"/>
</dbReference>
<sequence>MFPQKQNHAQQAGFSPNTCCPKRGQLNTVKNFIFYILRIKQLKSNPSHELNSLAQYKGQDKININSRIS</sequence>
<proteinExistence type="predicted"/>
<protein>
    <submittedName>
        <fullName evidence="2">Uncharacterized protein</fullName>
    </submittedName>
</protein>
<dbReference type="AlphaFoldDB" id="A0A9I9EHS2"/>
<feature type="compositionally biased region" description="Polar residues" evidence="1">
    <location>
        <begin position="1"/>
        <end position="18"/>
    </location>
</feature>
<organism evidence="2">
    <name type="scientific">Cucumis melo</name>
    <name type="common">Muskmelon</name>
    <dbReference type="NCBI Taxonomy" id="3656"/>
    <lineage>
        <taxon>Eukaryota</taxon>
        <taxon>Viridiplantae</taxon>
        <taxon>Streptophyta</taxon>
        <taxon>Embryophyta</taxon>
        <taxon>Tracheophyta</taxon>
        <taxon>Spermatophyta</taxon>
        <taxon>Magnoliopsida</taxon>
        <taxon>eudicotyledons</taxon>
        <taxon>Gunneridae</taxon>
        <taxon>Pentapetalae</taxon>
        <taxon>rosids</taxon>
        <taxon>fabids</taxon>
        <taxon>Cucurbitales</taxon>
        <taxon>Cucurbitaceae</taxon>
        <taxon>Benincaseae</taxon>
        <taxon>Cucumis</taxon>
    </lineage>
</organism>
<evidence type="ECO:0000313" key="2">
    <source>
        <dbReference type="EnsemblPlants" id="MELO3C034007.2.1"/>
    </source>
</evidence>
<reference evidence="2" key="1">
    <citation type="submission" date="2023-03" db="UniProtKB">
        <authorList>
            <consortium name="EnsemblPlants"/>
        </authorList>
    </citation>
    <scope>IDENTIFICATION</scope>
</reference>
<accession>A0A9I9EHS2</accession>
<feature type="region of interest" description="Disordered" evidence="1">
    <location>
        <begin position="1"/>
        <end position="24"/>
    </location>
</feature>
<evidence type="ECO:0000256" key="1">
    <source>
        <dbReference type="SAM" id="MobiDB-lite"/>
    </source>
</evidence>
<name>A0A9I9EHS2_CUCME</name>
<dbReference type="EnsemblPlants" id="MELO3C034007.2.1">
    <property type="protein sequence ID" value="MELO3C034007.2.1"/>
    <property type="gene ID" value="MELO3C034007.2"/>
</dbReference>